<proteinExistence type="inferred from homology"/>
<reference evidence="3" key="1">
    <citation type="submission" date="2020-10" db="EMBL/GenBank/DDBJ databases">
        <authorList>
            <person name="Gilroy R."/>
        </authorList>
    </citation>
    <scope>NUCLEOTIDE SEQUENCE</scope>
    <source>
        <strain evidence="3">11300</strain>
    </source>
</reference>
<dbReference type="InterPro" id="IPR004165">
    <property type="entry name" value="CoA_trans_fam_I"/>
</dbReference>
<name>A0A9D1L6K8_9FIRM</name>
<protein>
    <submittedName>
        <fullName evidence="3">CoA transferase subunit A</fullName>
    </submittedName>
</protein>
<evidence type="ECO:0000256" key="1">
    <source>
        <dbReference type="ARBA" id="ARBA00005612"/>
    </source>
</evidence>
<keyword evidence="2 3" id="KW-0808">Transferase</keyword>
<evidence type="ECO:0000313" key="4">
    <source>
        <dbReference type="Proteomes" id="UP000824091"/>
    </source>
</evidence>
<accession>A0A9D1L6K8</accession>
<reference evidence="3" key="2">
    <citation type="journal article" date="2021" name="PeerJ">
        <title>Extensive microbial diversity within the chicken gut microbiome revealed by metagenomics and culture.</title>
        <authorList>
            <person name="Gilroy R."/>
            <person name="Ravi A."/>
            <person name="Getino M."/>
            <person name="Pursley I."/>
            <person name="Horton D.L."/>
            <person name="Alikhan N.F."/>
            <person name="Baker D."/>
            <person name="Gharbi K."/>
            <person name="Hall N."/>
            <person name="Watson M."/>
            <person name="Adriaenssens E.M."/>
            <person name="Foster-Nyarko E."/>
            <person name="Jarju S."/>
            <person name="Secka A."/>
            <person name="Antonio M."/>
            <person name="Oren A."/>
            <person name="Chaudhuri R.R."/>
            <person name="La Ragione R."/>
            <person name="Hildebrand F."/>
            <person name="Pallen M.J."/>
        </authorList>
    </citation>
    <scope>NUCLEOTIDE SEQUENCE</scope>
    <source>
        <strain evidence="3">11300</strain>
    </source>
</reference>
<evidence type="ECO:0000256" key="2">
    <source>
        <dbReference type="ARBA" id="ARBA00022679"/>
    </source>
</evidence>
<dbReference type="InterPro" id="IPR004163">
    <property type="entry name" value="CoA_transf_BS"/>
</dbReference>
<dbReference type="GO" id="GO:0008410">
    <property type="term" value="F:CoA-transferase activity"/>
    <property type="evidence" value="ECO:0007669"/>
    <property type="project" value="InterPro"/>
</dbReference>
<dbReference type="EMBL" id="DVMO01000006">
    <property type="protein sequence ID" value="HIU26874.1"/>
    <property type="molecule type" value="Genomic_DNA"/>
</dbReference>
<evidence type="ECO:0000313" key="3">
    <source>
        <dbReference type="EMBL" id="HIU26874.1"/>
    </source>
</evidence>
<organism evidence="3 4">
    <name type="scientific">Candidatus Fimisoma avicola</name>
    <dbReference type="NCBI Taxonomy" id="2840826"/>
    <lineage>
        <taxon>Bacteria</taxon>
        <taxon>Bacillati</taxon>
        <taxon>Bacillota</taxon>
        <taxon>Clostridia</taxon>
        <taxon>Eubacteriales</taxon>
        <taxon>Candidatus Fimisoma</taxon>
    </lineage>
</organism>
<gene>
    <name evidence="3" type="ORF">IAD16_00645</name>
</gene>
<dbReference type="InterPro" id="IPR037171">
    <property type="entry name" value="NagB/RpiA_transferase-like"/>
</dbReference>
<dbReference type="PANTHER" id="PTHR13707:SF60">
    <property type="entry name" value="ACETATE COA-TRANSFERASE SUBUNIT ALPHA"/>
    <property type="match status" value="1"/>
</dbReference>
<dbReference type="Pfam" id="PF01144">
    <property type="entry name" value="CoA_trans"/>
    <property type="match status" value="1"/>
</dbReference>
<dbReference type="Proteomes" id="UP000824091">
    <property type="component" value="Unassembled WGS sequence"/>
</dbReference>
<dbReference type="AlphaFoldDB" id="A0A9D1L6K8"/>
<dbReference type="NCBIfam" id="TIGR02429">
    <property type="entry name" value="pcaI_scoA_fam"/>
    <property type="match status" value="1"/>
</dbReference>
<dbReference type="InterPro" id="IPR012792">
    <property type="entry name" value="3-oxoacid_CoA-transf_A"/>
</dbReference>
<dbReference type="PANTHER" id="PTHR13707">
    <property type="entry name" value="KETOACID-COENZYME A TRANSFERASE"/>
    <property type="match status" value="1"/>
</dbReference>
<dbReference type="SUPFAM" id="SSF100950">
    <property type="entry name" value="NagB/RpiA/CoA transferase-like"/>
    <property type="match status" value="1"/>
</dbReference>
<comment type="caution">
    <text evidence="3">The sequence shown here is derived from an EMBL/GenBank/DDBJ whole genome shotgun (WGS) entry which is preliminary data.</text>
</comment>
<dbReference type="Gene3D" id="3.40.1080.10">
    <property type="entry name" value="Glutaconate Coenzyme A-transferase"/>
    <property type="match status" value="1"/>
</dbReference>
<dbReference type="PROSITE" id="PS01273">
    <property type="entry name" value="COA_TRANSF_1"/>
    <property type="match status" value="1"/>
</dbReference>
<dbReference type="SMART" id="SM00882">
    <property type="entry name" value="CoA_trans"/>
    <property type="match status" value="1"/>
</dbReference>
<comment type="similarity">
    <text evidence="1">Belongs to the 3-oxoacid CoA-transferase subunit A family.</text>
</comment>
<sequence length="241" mass="25673">MINKIMTADEAVAGVKDGMTIMVGGFLATGSPEVLMDALVRKGVKHLTVIANDGGLDAGQPAGEFAGKTARGVGKLLEHHMVDHIIASHLGVNPKLNEQFAEGTLKYTLVPQGTLAEKIRAAAYGLGGVLTPTGVGTPMETELDELGRKKQVVEIEGKKYLLELPLHADYAFIRPSVADKFGNFYCKKATKNFNYVMAGAADKTIIAPEKIVEIGEIDPDMFAVAGVLVDAIAEGEKPWQI</sequence>